<dbReference type="CDD" id="cd04301">
    <property type="entry name" value="NAT_SF"/>
    <property type="match status" value="1"/>
</dbReference>
<dbReference type="PROSITE" id="PS51186">
    <property type="entry name" value="GNAT"/>
    <property type="match status" value="1"/>
</dbReference>
<dbReference type="PANTHER" id="PTHR43800:SF1">
    <property type="entry name" value="PEPTIDYL-LYSINE N-ACETYLTRANSFERASE YJAB"/>
    <property type="match status" value="1"/>
</dbReference>
<accession>A0A1G8FSJ8</accession>
<dbReference type="GO" id="GO:0016747">
    <property type="term" value="F:acyltransferase activity, transferring groups other than amino-acyl groups"/>
    <property type="evidence" value="ECO:0007669"/>
    <property type="project" value="InterPro"/>
</dbReference>
<protein>
    <submittedName>
        <fullName evidence="5">Acetyltransferase (GNAT) family protein</fullName>
    </submittedName>
</protein>
<evidence type="ECO:0000313" key="6">
    <source>
        <dbReference type="Proteomes" id="UP000217076"/>
    </source>
</evidence>
<organism evidence="5 6">
    <name type="scientific">Roseospirillum parvum</name>
    <dbReference type="NCBI Taxonomy" id="83401"/>
    <lineage>
        <taxon>Bacteria</taxon>
        <taxon>Pseudomonadati</taxon>
        <taxon>Pseudomonadota</taxon>
        <taxon>Alphaproteobacteria</taxon>
        <taxon>Rhodospirillales</taxon>
        <taxon>Rhodospirillaceae</taxon>
        <taxon>Roseospirillum</taxon>
    </lineage>
</organism>
<evidence type="ECO:0000313" key="5">
    <source>
        <dbReference type="EMBL" id="SDH85110.1"/>
    </source>
</evidence>
<dbReference type="InterPro" id="IPR016181">
    <property type="entry name" value="Acyl_CoA_acyltransferase"/>
</dbReference>
<dbReference type="InterPro" id="IPR000182">
    <property type="entry name" value="GNAT_dom"/>
</dbReference>
<dbReference type="Gene3D" id="3.40.630.30">
    <property type="match status" value="1"/>
</dbReference>
<sequence length="210" mass="23573">MTEPPAPPTGKLREHITILEMTLPPWREEPPADTPPQPGLRLKHERHLSPRDYLAMYRRVGAPWLWQGRLQLAPAALDALLIDPDVEIHFLRQNDHPIGLLELDRRTTGEVEIAYFGLIPEAVGQGLGRYMMTRALVLAWASQPRPRRVWVHTCQHDHPAAIEFYRRSGFTVCGHDSALVDDPRLTGALPLGAAPHVPLATPKASEDRSL</sequence>
<dbReference type="SUPFAM" id="SSF55729">
    <property type="entry name" value="Acyl-CoA N-acyltransferases (Nat)"/>
    <property type="match status" value="1"/>
</dbReference>
<evidence type="ECO:0000256" key="2">
    <source>
        <dbReference type="ARBA" id="ARBA00023315"/>
    </source>
</evidence>
<feature type="domain" description="N-acetyltransferase" evidence="4">
    <location>
        <begin position="43"/>
        <end position="192"/>
    </location>
</feature>
<proteinExistence type="predicted"/>
<name>A0A1G8FSJ8_9PROT</name>
<evidence type="ECO:0000256" key="3">
    <source>
        <dbReference type="SAM" id="MobiDB-lite"/>
    </source>
</evidence>
<dbReference type="PANTHER" id="PTHR43800">
    <property type="entry name" value="PEPTIDYL-LYSINE N-ACETYLTRANSFERASE YJAB"/>
    <property type="match status" value="1"/>
</dbReference>
<evidence type="ECO:0000256" key="1">
    <source>
        <dbReference type="ARBA" id="ARBA00022679"/>
    </source>
</evidence>
<dbReference type="Pfam" id="PF00583">
    <property type="entry name" value="Acetyltransf_1"/>
    <property type="match status" value="1"/>
</dbReference>
<dbReference type="EMBL" id="FNCV01000016">
    <property type="protein sequence ID" value="SDH85110.1"/>
    <property type="molecule type" value="Genomic_DNA"/>
</dbReference>
<reference evidence="6" key="1">
    <citation type="submission" date="2016-10" db="EMBL/GenBank/DDBJ databases">
        <authorList>
            <person name="Varghese N."/>
            <person name="Submissions S."/>
        </authorList>
    </citation>
    <scope>NUCLEOTIDE SEQUENCE [LARGE SCALE GENOMIC DNA]</scope>
    <source>
        <strain evidence="6">930I</strain>
    </source>
</reference>
<dbReference type="RefSeq" id="WP_092621773.1">
    <property type="nucleotide sequence ID" value="NZ_FNCV01000016.1"/>
</dbReference>
<keyword evidence="2" id="KW-0012">Acyltransferase</keyword>
<dbReference type="Proteomes" id="UP000217076">
    <property type="component" value="Unassembled WGS sequence"/>
</dbReference>
<evidence type="ECO:0000259" key="4">
    <source>
        <dbReference type="PROSITE" id="PS51186"/>
    </source>
</evidence>
<gene>
    <name evidence="5" type="ORF">SAMN05421742_1168</name>
</gene>
<keyword evidence="6" id="KW-1185">Reference proteome</keyword>
<keyword evidence="1 5" id="KW-0808">Transferase</keyword>
<dbReference type="OrthoDB" id="275336at2"/>
<feature type="region of interest" description="Disordered" evidence="3">
    <location>
        <begin position="23"/>
        <end position="42"/>
    </location>
</feature>
<dbReference type="STRING" id="83401.SAMN05421742_1168"/>
<dbReference type="AlphaFoldDB" id="A0A1G8FSJ8"/>